<dbReference type="CDD" id="cd05150">
    <property type="entry name" value="APH"/>
    <property type="match status" value="1"/>
</dbReference>
<evidence type="ECO:0000256" key="4">
    <source>
        <dbReference type="ARBA" id="ARBA00022777"/>
    </source>
</evidence>
<name>A0ABX0JGK5_9BACL</name>
<dbReference type="InterPro" id="IPR002575">
    <property type="entry name" value="Aminoglycoside_PTrfase"/>
</dbReference>
<proteinExistence type="inferred from homology"/>
<dbReference type="InterPro" id="IPR011009">
    <property type="entry name" value="Kinase-like_dom_sf"/>
</dbReference>
<evidence type="ECO:0000256" key="3">
    <source>
        <dbReference type="ARBA" id="ARBA00022741"/>
    </source>
</evidence>
<keyword evidence="4" id="KW-0418">Kinase</keyword>
<keyword evidence="6" id="KW-0046">Antibiotic resistance</keyword>
<dbReference type="PIRSF" id="PIRSF000706">
    <property type="entry name" value="Kanamycin_kin"/>
    <property type="match status" value="1"/>
</dbReference>
<evidence type="ECO:0000313" key="8">
    <source>
        <dbReference type="EMBL" id="NHN33384.1"/>
    </source>
</evidence>
<comment type="similarity">
    <text evidence="1">Belongs to the aminoglycoside phosphotransferase family.</text>
</comment>
<evidence type="ECO:0000256" key="5">
    <source>
        <dbReference type="ARBA" id="ARBA00022840"/>
    </source>
</evidence>
<evidence type="ECO:0000313" key="9">
    <source>
        <dbReference type="Proteomes" id="UP001165962"/>
    </source>
</evidence>
<keyword evidence="9" id="KW-1185">Reference proteome</keyword>
<gene>
    <name evidence="8" type="ORF">G9U52_26585</name>
</gene>
<keyword evidence="2" id="KW-0808">Transferase</keyword>
<accession>A0ABX0JGK5</accession>
<organism evidence="8 9">
    <name type="scientific">Paenibacillus agricola</name>
    <dbReference type="NCBI Taxonomy" id="2716264"/>
    <lineage>
        <taxon>Bacteria</taxon>
        <taxon>Bacillati</taxon>
        <taxon>Bacillota</taxon>
        <taxon>Bacilli</taxon>
        <taxon>Bacillales</taxon>
        <taxon>Paenibacillaceae</taxon>
        <taxon>Paenibacillus</taxon>
    </lineage>
</organism>
<dbReference type="Gene3D" id="3.90.1200.10">
    <property type="match status" value="1"/>
</dbReference>
<dbReference type="Pfam" id="PF01636">
    <property type="entry name" value="APH"/>
    <property type="match status" value="1"/>
</dbReference>
<dbReference type="EMBL" id="JAAOIW010000012">
    <property type="protein sequence ID" value="NHN33384.1"/>
    <property type="molecule type" value="Genomic_DNA"/>
</dbReference>
<feature type="domain" description="Aminoglycoside phosphotransferase" evidence="7">
    <location>
        <begin position="36"/>
        <end position="232"/>
    </location>
</feature>
<keyword evidence="5" id="KW-0067">ATP-binding</keyword>
<reference evidence="8" key="1">
    <citation type="submission" date="2020-03" db="EMBL/GenBank/DDBJ databases">
        <title>Draft sequencing of Paenibacilllus sp. S3N08.</title>
        <authorList>
            <person name="Kim D.-U."/>
        </authorList>
    </citation>
    <scope>NUCLEOTIDE SEQUENCE</scope>
    <source>
        <strain evidence="8">S3N08</strain>
    </source>
</reference>
<evidence type="ECO:0000256" key="2">
    <source>
        <dbReference type="ARBA" id="ARBA00022679"/>
    </source>
</evidence>
<protein>
    <submittedName>
        <fullName evidence="8">Aminoglycoside 3'-phosphotransferase</fullName>
    </submittedName>
</protein>
<dbReference type="SUPFAM" id="SSF56112">
    <property type="entry name" value="Protein kinase-like (PK-like)"/>
    <property type="match status" value="1"/>
</dbReference>
<evidence type="ECO:0000256" key="6">
    <source>
        <dbReference type="ARBA" id="ARBA00023251"/>
    </source>
</evidence>
<comment type="caution">
    <text evidence="8">The sequence shown here is derived from an EMBL/GenBank/DDBJ whole genome shotgun (WGS) entry which is preliminary data.</text>
</comment>
<evidence type="ECO:0000256" key="1">
    <source>
        <dbReference type="ARBA" id="ARBA00006219"/>
    </source>
</evidence>
<dbReference type="RefSeq" id="WP_166153699.1">
    <property type="nucleotide sequence ID" value="NZ_JAAOIW010000012.1"/>
</dbReference>
<keyword evidence="3" id="KW-0547">Nucleotide-binding</keyword>
<dbReference type="InterPro" id="IPR024165">
    <property type="entry name" value="Kan/Strep_kinase"/>
</dbReference>
<evidence type="ECO:0000259" key="7">
    <source>
        <dbReference type="Pfam" id="PF01636"/>
    </source>
</evidence>
<dbReference type="Proteomes" id="UP001165962">
    <property type="component" value="Unassembled WGS sequence"/>
</dbReference>
<sequence>MKRVETVCNIEALPLIIQEYAKAARIYDSSCSENARTFFLDGTVRSYLKLGKKGALEKESRMMDFVSREGLAPKVIAYISDVSEDYLLMEAVTGEDGVSGGHLDNPSKLAHVFGEYLRLLHSLPTTGCPYPSRTAEMLAEAQNKHADMEILKHLKGSPVDDVIIHGDYCLPNIIMEHYQFKGFIDLGSGGIGDRHYDLYWGLWTLAYNLKTDQYKDTFLDAYGKADINEDRLEFCSVLANLVE</sequence>